<dbReference type="EMBL" id="AEPS01000015">
    <property type="protein sequence ID" value="EFU66804.1"/>
    <property type="molecule type" value="Genomic_DNA"/>
</dbReference>
<evidence type="ECO:0000313" key="1">
    <source>
        <dbReference type="EMBL" id="EFU66804.1"/>
    </source>
</evidence>
<gene>
    <name evidence="1" type="ORF">HMPREF9064_1947</name>
</gene>
<dbReference type="AlphaFoldDB" id="E6L0E7"/>
<name>E6L0E7_9PAST</name>
<comment type="caution">
    <text evidence="1">The sequence shown here is derived from an EMBL/GenBank/DDBJ whole genome shotgun (WGS) entry which is preliminary data.</text>
</comment>
<dbReference type="HOGENOM" id="CLU_1830875_0_0_6"/>
<dbReference type="Proteomes" id="UP000032871">
    <property type="component" value="Unassembled WGS sequence"/>
</dbReference>
<organism evidence="1 2">
    <name type="scientific">Aggregatibacter segnis ATCC 33393</name>
    <dbReference type="NCBI Taxonomy" id="888057"/>
    <lineage>
        <taxon>Bacteria</taxon>
        <taxon>Pseudomonadati</taxon>
        <taxon>Pseudomonadota</taxon>
        <taxon>Gammaproteobacteria</taxon>
        <taxon>Pasteurellales</taxon>
        <taxon>Pasteurellaceae</taxon>
        <taxon>Aggregatibacter</taxon>
    </lineage>
</organism>
<evidence type="ECO:0000313" key="2">
    <source>
        <dbReference type="Proteomes" id="UP000032871"/>
    </source>
</evidence>
<proteinExistence type="predicted"/>
<accession>E6L0E7</accession>
<dbReference type="GeneID" id="60799384"/>
<reference evidence="1 2" key="1">
    <citation type="submission" date="2010-12" db="EMBL/GenBank/DDBJ databases">
        <authorList>
            <person name="Muzny D."/>
            <person name="Qin X."/>
            <person name="Deng J."/>
            <person name="Jiang H."/>
            <person name="Liu Y."/>
            <person name="Qu J."/>
            <person name="Song X.-Z."/>
            <person name="Zhang L."/>
            <person name="Thornton R."/>
            <person name="Coyle M."/>
            <person name="Francisco L."/>
            <person name="Jackson L."/>
            <person name="Javaid M."/>
            <person name="Korchina V."/>
            <person name="Kovar C."/>
            <person name="Mata R."/>
            <person name="Mathew T."/>
            <person name="Ngo R."/>
            <person name="Nguyen L."/>
            <person name="Nguyen N."/>
            <person name="Okwuonu G."/>
            <person name="Ongeri F."/>
            <person name="Pham C."/>
            <person name="Simmons D."/>
            <person name="Wilczek-Boney K."/>
            <person name="Hale W."/>
            <person name="Jakkamsetti A."/>
            <person name="Pham P."/>
            <person name="Ruth R."/>
            <person name="San Lucas F."/>
            <person name="Warren J."/>
            <person name="Zhang J."/>
            <person name="Zhao Z."/>
            <person name="Zhou C."/>
            <person name="Zhu D."/>
            <person name="Lee S."/>
            <person name="Bess C."/>
            <person name="Blankenburg K."/>
            <person name="Forbes L."/>
            <person name="Fu Q."/>
            <person name="Gubbala S."/>
            <person name="Hirani K."/>
            <person name="Jayaseelan J.C."/>
            <person name="Lara F."/>
            <person name="Munidasa M."/>
            <person name="Palculict T."/>
            <person name="Patil S."/>
            <person name="Pu L.-L."/>
            <person name="Saada N."/>
            <person name="Tang L."/>
            <person name="Weissenberger G."/>
            <person name="Zhu Y."/>
            <person name="Hemphill L."/>
            <person name="Shang Y."/>
            <person name="Youmans B."/>
            <person name="Ayvaz T."/>
            <person name="Ross M."/>
            <person name="Santibanez J."/>
            <person name="Aqrawi P."/>
            <person name="Gross S."/>
            <person name="Joshi V."/>
            <person name="Fowler G."/>
            <person name="Nazareth L."/>
            <person name="Reid J."/>
            <person name="Worley K."/>
            <person name="Petrosino J."/>
            <person name="Highlander S."/>
            <person name="Gibbs R."/>
        </authorList>
    </citation>
    <scope>NUCLEOTIDE SEQUENCE [LARGE SCALE GENOMIC DNA]</scope>
    <source>
        <strain evidence="1 2">ATCC 33393</strain>
    </source>
</reference>
<dbReference type="RefSeq" id="WP_005564327.1">
    <property type="nucleotide sequence ID" value="NZ_GL622200.1"/>
</dbReference>
<dbReference type="OrthoDB" id="9938179at2"/>
<keyword evidence="2" id="KW-1185">Reference proteome</keyword>
<sequence>MENLNSQNNRITVRVPFSVLEVIDRIVLNKVNDGEANATRSSVALELLKLGARIEKKKLENIESGSNSSGNRLEEQLSYIAHTIVRNGVLAERFLTTIAEFNQIPNDFAIRIAQGIRLSDEEKKELKRLFINMDFKQKKP</sequence>
<protein>
    <submittedName>
        <fullName evidence="1">Uncharacterized protein</fullName>
    </submittedName>
</protein>